<reference evidence="2 3" key="1">
    <citation type="submission" date="2020-08" db="EMBL/GenBank/DDBJ databases">
        <title>Genomic Encyclopedia of Type Strains, Phase IV (KMG-IV): sequencing the most valuable type-strain genomes for metagenomic binning, comparative biology and taxonomic classification.</title>
        <authorList>
            <person name="Goeker M."/>
        </authorList>
    </citation>
    <scope>NUCLEOTIDE SEQUENCE [LARGE SCALE GENOMIC DNA]</scope>
    <source>
        <strain evidence="2 3">DSM 25799</strain>
    </source>
</reference>
<proteinExistence type="inferred from homology"/>
<dbReference type="RefSeq" id="WP_183328985.1">
    <property type="nucleotide sequence ID" value="NZ_JACHHK010000007.1"/>
</dbReference>
<dbReference type="Proteomes" id="UP000539953">
    <property type="component" value="Unassembled WGS sequence"/>
</dbReference>
<dbReference type="PANTHER" id="PTHR34297">
    <property type="entry name" value="HYPOTHETICAL CYTOSOLIC PROTEIN-RELATED"/>
    <property type="match status" value="1"/>
</dbReference>
<sequence>MAEEYVVMEPQNKYGTVRLNKSVFSSIALNAMQEEENIQLVEGTKPFRGGIATEIKDNQLTIRIPVKVHYKANVADTCTKLQNKIFESISYMTGFKPQAIEVEVVSFIF</sequence>
<dbReference type="InterPro" id="IPR005531">
    <property type="entry name" value="Asp23"/>
</dbReference>
<gene>
    <name evidence="2" type="ORF">HNQ47_001729</name>
</gene>
<evidence type="ECO:0000313" key="3">
    <source>
        <dbReference type="Proteomes" id="UP000539953"/>
    </source>
</evidence>
<comment type="similarity">
    <text evidence="1">Belongs to the asp23 family.</text>
</comment>
<organism evidence="2 3">
    <name type="scientific">Catenisphaera adipataccumulans</name>
    <dbReference type="NCBI Taxonomy" id="700500"/>
    <lineage>
        <taxon>Bacteria</taxon>
        <taxon>Bacillati</taxon>
        <taxon>Bacillota</taxon>
        <taxon>Erysipelotrichia</taxon>
        <taxon>Erysipelotrichales</taxon>
        <taxon>Erysipelotrichaceae</taxon>
        <taxon>Catenisphaera</taxon>
    </lineage>
</organism>
<accession>A0A7W8CY00</accession>
<keyword evidence="3" id="KW-1185">Reference proteome</keyword>
<comment type="caution">
    <text evidence="2">The sequence shown here is derived from an EMBL/GenBank/DDBJ whole genome shotgun (WGS) entry which is preliminary data.</text>
</comment>
<evidence type="ECO:0000313" key="2">
    <source>
        <dbReference type="EMBL" id="MBB5183690.1"/>
    </source>
</evidence>
<dbReference type="Pfam" id="PF03780">
    <property type="entry name" value="Asp23"/>
    <property type="match status" value="1"/>
</dbReference>
<dbReference type="EMBL" id="JACHHK010000007">
    <property type="protein sequence ID" value="MBB5183690.1"/>
    <property type="molecule type" value="Genomic_DNA"/>
</dbReference>
<dbReference type="AlphaFoldDB" id="A0A7W8CY00"/>
<protein>
    <submittedName>
        <fullName evidence="2">Putative alkaline shock family protein YloU</fullName>
    </submittedName>
</protein>
<evidence type="ECO:0000256" key="1">
    <source>
        <dbReference type="ARBA" id="ARBA00005721"/>
    </source>
</evidence>
<name>A0A7W8CY00_9FIRM</name>
<dbReference type="PANTHER" id="PTHR34297:SF1">
    <property type="entry name" value="ASP23_GLS24 FAMILY ENVELOPE STRESS RESPONSE PROTEIN"/>
    <property type="match status" value="1"/>
</dbReference>